<keyword evidence="1" id="KW-0732">Signal</keyword>
<evidence type="ECO:0000259" key="2">
    <source>
        <dbReference type="Pfam" id="PF18559"/>
    </source>
</evidence>
<dbReference type="EMBL" id="AP023086">
    <property type="protein sequence ID" value="BCD97349.1"/>
    <property type="molecule type" value="Genomic_DNA"/>
</dbReference>
<dbReference type="RefSeq" id="WP_236986822.1">
    <property type="nucleotide sequence ID" value="NZ_AP023086.1"/>
</dbReference>
<evidence type="ECO:0000256" key="1">
    <source>
        <dbReference type="SAM" id="SignalP"/>
    </source>
</evidence>
<protein>
    <submittedName>
        <fullName evidence="3">Beta-glucosidase</fullName>
        <ecNumber evidence="3">3.2.1.21</ecNumber>
    </submittedName>
</protein>
<dbReference type="Proteomes" id="UP001320119">
    <property type="component" value="Chromosome"/>
</dbReference>
<gene>
    <name evidence="3" type="ORF">MARGE09_P1550</name>
</gene>
<dbReference type="Pfam" id="PF18559">
    <property type="entry name" value="Exop_C"/>
    <property type="match status" value="1"/>
</dbReference>
<dbReference type="KEGG" id="marq:MARGE09_P1550"/>
<dbReference type="EC" id="3.2.1.21" evidence="3"/>
<organism evidence="3 4">
    <name type="scientific">Marinagarivorans cellulosilyticus</name>
    <dbReference type="NCBI Taxonomy" id="2721545"/>
    <lineage>
        <taxon>Bacteria</taxon>
        <taxon>Pseudomonadati</taxon>
        <taxon>Pseudomonadota</taxon>
        <taxon>Gammaproteobacteria</taxon>
        <taxon>Cellvibrionales</taxon>
        <taxon>Cellvibrionaceae</taxon>
        <taxon>Marinagarivorans</taxon>
    </lineage>
</organism>
<keyword evidence="4" id="KW-1185">Reference proteome</keyword>
<feature type="signal peptide" evidence="1">
    <location>
        <begin position="1"/>
        <end position="31"/>
    </location>
</feature>
<feature type="domain" description="ExoP galactose-binding-like" evidence="2">
    <location>
        <begin position="50"/>
        <end position="200"/>
    </location>
</feature>
<dbReference type="AlphaFoldDB" id="A0AAN1WGW5"/>
<accession>A0AAN1WGW5</accession>
<keyword evidence="3" id="KW-0378">Hydrolase</keyword>
<dbReference type="InterPro" id="IPR041443">
    <property type="entry name" value="Exop_C"/>
</dbReference>
<evidence type="ECO:0000313" key="4">
    <source>
        <dbReference type="Proteomes" id="UP001320119"/>
    </source>
</evidence>
<evidence type="ECO:0000313" key="3">
    <source>
        <dbReference type="EMBL" id="BCD97349.1"/>
    </source>
</evidence>
<name>A0AAN1WGW5_9GAMM</name>
<dbReference type="GO" id="GO:0008422">
    <property type="term" value="F:beta-glucosidase activity"/>
    <property type="evidence" value="ECO:0007669"/>
    <property type="project" value="UniProtKB-EC"/>
</dbReference>
<dbReference type="InterPro" id="IPR008979">
    <property type="entry name" value="Galactose-bd-like_sf"/>
</dbReference>
<dbReference type="SUPFAM" id="SSF49785">
    <property type="entry name" value="Galactose-binding domain-like"/>
    <property type="match status" value="1"/>
</dbReference>
<sequence length="213" mass="23476">MLTVLSWVKICRVTALSCVLLCAGLPSMVMAEGPSRLSNYLLNGATVADWQLVLGDQSEWYQPQKENMGLSANKAISFNQQDNALNVRWRSKKKEGVISINGPEISLSQLDDTIALAIEINVATKKLRNPLKLSMSCGYPCRGTVTLNSLLDVLPRNEWITLPIPLRCFKDGGTDFSKLDSPFSLQAQGKLEIAIRNIRLAKVPDGLDLCKTK</sequence>
<proteinExistence type="predicted"/>
<reference evidence="3 4" key="1">
    <citation type="journal article" date="2022" name="IScience">
        <title>An ultrasensitive nanofiber-based assay for enzymatic hydrolysis and deep-sea microbial degradation of cellulose.</title>
        <authorList>
            <person name="Tsudome M."/>
            <person name="Tachioka M."/>
            <person name="Miyazaki M."/>
            <person name="Uchimura K."/>
            <person name="Tsuda M."/>
            <person name="Takaki Y."/>
            <person name="Deguchi S."/>
        </authorList>
    </citation>
    <scope>NUCLEOTIDE SEQUENCE [LARGE SCALE GENOMIC DNA]</scope>
    <source>
        <strain evidence="3 4">GE09</strain>
    </source>
</reference>
<dbReference type="Gene3D" id="2.60.120.430">
    <property type="entry name" value="Galactose-binding lectin"/>
    <property type="match status" value="1"/>
</dbReference>
<feature type="chain" id="PRO_5042917635" evidence="1">
    <location>
        <begin position="32"/>
        <end position="213"/>
    </location>
</feature>
<keyword evidence="3" id="KW-0326">Glycosidase</keyword>